<keyword evidence="3" id="KW-1185">Reference proteome</keyword>
<feature type="domain" description="Bro-N" evidence="1">
    <location>
        <begin position="15"/>
        <end position="120"/>
    </location>
</feature>
<evidence type="ECO:0000259" key="1">
    <source>
        <dbReference type="PROSITE" id="PS51750"/>
    </source>
</evidence>
<name>A0A841U8M6_9BACL</name>
<sequence>MDNQLMMFEGSHEVMILLQSDVDFDFKGEFLIRAKDIAHVLEYQGSSATQEVLKFTKEDQVFIVRNSNMVNRHIRLHNTGETFVTNLALNRILGKSEKPKAESFQDWLYEDILPSVQKNGRYEVGSGHNSGRYRSWLKQAEDHIKFAKLLSTTAGVKPGIALAAAISEAEKETGVSLDVYKKLLPAADHETGILTPTLIAEKTGMKSGIAVNKLLEELGLQYIEKTIRKSKSTGKDKEVKTWRLTEEGKKYGEEFPFVRNGHSGYQIKWSEDVLELIQRKSA</sequence>
<dbReference type="PROSITE" id="PS51750">
    <property type="entry name" value="BRO_N"/>
    <property type="match status" value="1"/>
</dbReference>
<proteinExistence type="predicted"/>
<gene>
    <name evidence="2" type="ORF">H7B90_23525</name>
</gene>
<dbReference type="Pfam" id="PF02498">
    <property type="entry name" value="Bro-N"/>
    <property type="match status" value="1"/>
</dbReference>
<dbReference type="SMART" id="SM01040">
    <property type="entry name" value="Bro-N"/>
    <property type="match status" value="1"/>
</dbReference>
<dbReference type="Proteomes" id="UP000553776">
    <property type="component" value="Unassembled WGS sequence"/>
</dbReference>
<comment type="caution">
    <text evidence="2">The sequence shown here is derived from an EMBL/GenBank/DDBJ whole genome shotgun (WGS) entry which is preliminary data.</text>
</comment>
<evidence type="ECO:0000313" key="3">
    <source>
        <dbReference type="Proteomes" id="UP000553776"/>
    </source>
</evidence>
<dbReference type="InterPro" id="IPR003497">
    <property type="entry name" value="BRO_N_domain"/>
</dbReference>
<organism evidence="2 3">
    <name type="scientific">Cohnella xylanilytica</name>
    <dbReference type="NCBI Taxonomy" id="557555"/>
    <lineage>
        <taxon>Bacteria</taxon>
        <taxon>Bacillati</taxon>
        <taxon>Bacillota</taxon>
        <taxon>Bacilli</taxon>
        <taxon>Bacillales</taxon>
        <taxon>Paenibacillaceae</taxon>
        <taxon>Cohnella</taxon>
    </lineage>
</organism>
<dbReference type="AlphaFoldDB" id="A0A841U8M6"/>
<evidence type="ECO:0000313" key="2">
    <source>
        <dbReference type="EMBL" id="MBB6694371.1"/>
    </source>
</evidence>
<dbReference type="RefSeq" id="WP_185138341.1">
    <property type="nucleotide sequence ID" value="NZ_JACJVR010000090.1"/>
</dbReference>
<dbReference type="EMBL" id="JACJVR010000090">
    <property type="protein sequence ID" value="MBB6694371.1"/>
    <property type="molecule type" value="Genomic_DNA"/>
</dbReference>
<reference evidence="2 3" key="1">
    <citation type="submission" date="2020-08" db="EMBL/GenBank/DDBJ databases">
        <title>Cohnella phylogeny.</title>
        <authorList>
            <person name="Dunlap C."/>
        </authorList>
    </citation>
    <scope>NUCLEOTIDE SEQUENCE [LARGE SCALE GENOMIC DNA]</scope>
    <source>
        <strain evidence="2 3">DSM 25239</strain>
    </source>
</reference>
<protein>
    <recommendedName>
        <fullName evidence="1">Bro-N domain-containing protein</fullName>
    </recommendedName>
</protein>
<accession>A0A841U8M6</accession>